<feature type="region of interest" description="Disordered" evidence="1">
    <location>
        <begin position="32"/>
        <end position="51"/>
    </location>
</feature>
<reference evidence="3 4" key="1">
    <citation type="submission" date="2016-10" db="EMBL/GenBank/DDBJ databases">
        <authorList>
            <person name="de Groot N.N."/>
        </authorList>
    </citation>
    <scope>NUCLEOTIDE SEQUENCE [LARGE SCALE GENOMIC DNA]</scope>
    <source>
        <strain evidence="3 4">ATCC 43154</strain>
    </source>
</reference>
<dbReference type="EMBL" id="FOTW01000027">
    <property type="protein sequence ID" value="SFM66626.1"/>
    <property type="molecule type" value="Genomic_DNA"/>
</dbReference>
<dbReference type="AlphaFoldDB" id="A0A1I4SQ69"/>
<keyword evidence="2" id="KW-0732">Signal</keyword>
<organism evidence="3 4">
    <name type="scientific">Rugamonas rubra</name>
    <dbReference type="NCBI Taxonomy" id="758825"/>
    <lineage>
        <taxon>Bacteria</taxon>
        <taxon>Pseudomonadati</taxon>
        <taxon>Pseudomonadota</taxon>
        <taxon>Betaproteobacteria</taxon>
        <taxon>Burkholderiales</taxon>
        <taxon>Oxalobacteraceae</taxon>
        <taxon>Telluria group</taxon>
        <taxon>Rugamonas</taxon>
    </lineage>
</organism>
<evidence type="ECO:0000313" key="4">
    <source>
        <dbReference type="Proteomes" id="UP000199470"/>
    </source>
</evidence>
<dbReference type="InterPro" id="IPR013424">
    <property type="entry name" value="Ice-binding_C"/>
</dbReference>
<name>A0A1I4SQ69_9BURK</name>
<dbReference type="SUPFAM" id="SSF55486">
    <property type="entry name" value="Metalloproteases ('zincins'), catalytic domain"/>
    <property type="match status" value="1"/>
</dbReference>
<gene>
    <name evidence="3" type="ORF">SAMN02982985_04882</name>
</gene>
<evidence type="ECO:0000256" key="2">
    <source>
        <dbReference type="SAM" id="SignalP"/>
    </source>
</evidence>
<dbReference type="STRING" id="758825.SAMN02982985_04882"/>
<sequence length="262" mass="28372">MKNKIKGSALIIALAFATLSTSALAALTTGSQNVSGTRTTPAYGDADLKDNAGNPGPFGPYGWDYSYTRSFDGNKLEKDIQIDFSFDAGLNYTEAQKTAYANAVKASVSSVWDNKYAVKDTSTGQVIPIFVAVTTDGPFNQKVQVHAGPGRSDMLNWYTGDSASVNAHEVGHMMGLYDEYIGGAVDQYPNPTLSNDGLMGLGALNANPVMYPRYYQQYYDYMKQLNPNTPFILTAVPEPSEVALLCAGLFVLMGMYGRRRQG</sequence>
<dbReference type="RefSeq" id="WP_174900669.1">
    <property type="nucleotide sequence ID" value="NZ_FOTW01000027.1"/>
</dbReference>
<proteinExistence type="predicted"/>
<dbReference type="NCBIfam" id="TIGR02595">
    <property type="entry name" value="PEP_CTERM"/>
    <property type="match status" value="1"/>
</dbReference>
<evidence type="ECO:0000313" key="3">
    <source>
        <dbReference type="EMBL" id="SFM66626.1"/>
    </source>
</evidence>
<keyword evidence="4" id="KW-1185">Reference proteome</keyword>
<evidence type="ECO:0000256" key="1">
    <source>
        <dbReference type="SAM" id="MobiDB-lite"/>
    </source>
</evidence>
<dbReference type="Proteomes" id="UP000199470">
    <property type="component" value="Unassembled WGS sequence"/>
</dbReference>
<feature type="chain" id="PRO_5011589870" evidence="2">
    <location>
        <begin position="26"/>
        <end position="262"/>
    </location>
</feature>
<feature type="signal peptide" evidence="2">
    <location>
        <begin position="1"/>
        <end position="25"/>
    </location>
</feature>
<protein>
    <submittedName>
        <fullName evidence="3">PEP-CTERM protein-sorting domain-containing protein</fullName>
    </submittedName>
</protein>
<accession>A0A1I4SQ69</accession>